<evidence type="ECO:0000256" key="5">
    <source>
        <dbReference type="ARBA" id="ARBA00022692"/>
    </source>
</evidence>
<dbReference type="Proteomes" id="UP001484535">
    <property type="component" value="Unassembled WGS sequence"/>
</dbReference>
<proteinExistence type="inferred from homology"/>
<keyword evidence="4" id="KW-0808">Transferase</keyword>
<gene>
    <name evidence="11" type="ORF">ABDJ38_02785</name>
</gene>
<reference evidence="11 12" key="1">
    <citation type="submission" date="2024-05" db="EMBL/GenBank/DDBJ databases">
        <authorList>
            <person name="Park S."/>
        </authorList>
    </citation>
    <scope>NUCLEOTIDE SEQUENCE [LARGE SCALE GENOMIC DNA]</scope>
    <source>
        <strain evidence="11 12">DGU5</strain>
    </source>
</reference>
<dbReference type="SUPFAM" id="SSF53448">
    <property type="entry name" value="Nucleotide-diphospho-sugar transferases"/>
    <property type="match status" value="1"/>
</dbReference>
<feature type="domain" description="GtrA/DPMS transmembrane" evidence="10">
    <location>
        <begin position="254"/>
        <end position="369"/>
    </location>
</feature>
<feature type="domain" description="Glycosyltransferase 2-like" evidence="9">
    <location>
        <begin position="19"/>
        <end position="182"/>
    </location>
</feature>
<accession>A0ABV0CTV9</accession>
<organism evidence="11 12">
    <name type="scientific">Aurantiacibacter flavus</name>
    <dbReference type="NCBI Taxonomy" id="3145232"/>
    <lineage>
        <taxon>Bacteria</taxon>
        <taxon>Pseudomonadati</taxon>
        <taxon>Pseudomonadota</taxon>
        <taxon>Alphaproteobacteria</taxon>
        <taxon>Sphingomonadales</taxon>
        <taxon>Erythrobacteraceae</taxon>
        <taxon>Aurantiacibacter</taxon>
    </lineage>
</organism>
<dbReference type="RefSeq" id="WP_346783549.1">
    <property type="nucleotide sequence ID" value="NZ_JBDLBR010000001.1"/>
</dbReference>
<name>A0ABV0CTV9_9SPHN</name>
<dbReference type="Gene3D" id="3.90.550.10">
    <property type="entry name" value="Spore Coat Polysaccharide Biosynthesis Protein SpsA, Chain A"/>
    <property type="match status" value="1"/>
</dbReference>
<evidence type="ECO:0000313" key="12">
    <source>
        <dbReference type="Proteomes" id="UP001484535"/>
    </source>
</evidence>
<dbReference type="InterPro" id="IPR029044">
    <property type="entry name" value="Nucleotide-diphossugar_trans"/>
</dbReference>
<evidence type="ECO:0000256" key="6">
    <source>
        <dbReference type="ARBA" id="ARBA00022989"/>
    </source>
</evidence>
<dbReference type="PANTHER" id="PTHR43398:SF1">
    <property type="entry name" value="DOLICHOL-PHOSPHATE MANNOSYLTRANSFERASE SUBUNIT 1"/>
    <property type="match status" value="1"/>
</dbReference>
<evidence type="ECO:0000256" key="7">
    <source>
        <dbReference type="ARBA" id="ARBA00023136"/>
    </source>
</evidence>
<feature type="transmembrane region" description="Helical" evidence="8">
    <location>
        <begin position="251"/>
        <end position="273"/>
    </location>
</feature>
<keyword evidence="7 8" id="KW-0472">Membrane</keyword>
<sequence>MTAAQQANAHERLGRPVLSVISPSYNERDNMRAFTDGLASALKGIEWELIVVDDDSPDGTYEEVLTIGAVNPRVRCIRRVGRKGLSSAVVEGILASSAPVVAVIDADMQHDETVLPQMLAKIDDGADLVVGTRYAGGGSTGTWGEGRVRMSELATKMSQLLIGNATSDPMSGFFMARRDLVNNHVYDLSQQGYKILLDLIASAPPATRIEEVPYTFRERTEGESKLTLMVLAEFLFLLIEKLTGGLIPPRFVLFAIVGVLGLAVHLSVLNLMGTLQPNFMVAQTAATFVAMVFNFILNNQFTFRDKRLTGVRMIVGLVVFILVCSVGAIANLSVANFAQQEFGNWNVAGVLGALMGSVFNFGVSSTLVWNRRKKKRRVSA</sequence>
<dbReference type="EMBL" id="JBDLBR010000001">
    <property type="protein sequence ID" value="MEN7536096.1"/>
    <property type="molecule type" value="Genomic_DNA"/>
</dbReference>
<evidence type="ECO:0000256" key="3">
    <source>
        <dbReference type="ARBA" id="ARBA00022676"/>
    </source>
</evidence>
<dbReference type="InterPro" id="IPR007267">
    <property type="entry name" value="GtrA_DPMS_TM"/>
</dbReference>
<evidence type="ECO:0000256" key="4">
    <source>
        <dbReference type="ARBA" id="ARBA00022679"/>
    </source>
</evidence>
<evidence type="ECO:0000256" key="8">
    <source>
        <dbReference type="SAM" id="Phobius"/>
    </source>
</evidence>
<dbReference type="Pfam" id="PF04138">
    <property type="entry name" value="GtrA_DPMS_TM"/>
    <property type="match status" value="1"/>
</dbReference>
<dbReference type="InterPro" id="IPR039528">
    <property type="entry name" value="DPM1-like"/>
</dbReference>
<keyword evidence="3" id="KW-0328">Glycosyltransferase</keyword>
<dbReference type="Pfam" id="PF00535">
    <property type="entry name" value="Glycos_transf_2"/>
    <property type="match status" value="1"/>
</dbReference>
<dbReference type="InterPro" id="IPR001173">
    <property type="entry name" value="Glyco_trans_2-like"/>
</dbReference>
<comment type="subcellular location">
    <subcellularLocation>
        <location evidence="1">Membrane</location>
        <topology evidence="1">Multi-pass membrane protein</topology>
    </subcellularLocation>
</comment>
<comment type="caution">
    <text evidence="11">The sequence shown here is derived from an EMBL/GenBank/DDBJ whole genome shotgun (WGS) entry which is preliminary data.</text>
</comment>
<evidence type="ECO:0000256" key="2">
    <source>
        <dbReference type="ARBA" id="ARBA00006739"/>
    </source>
</evidence>
<protein>
    <submittedName>
        <fullName evidence="11">Glycosyltransferase family 2 protein</fullName>
    </submittedName>
</protein>
<evidence type="ECO:0000259" key="9">
    <source>
        <dbReference type="Pfam" id="PF00535"/>
    </source>
</evidence>
<keyword evidence="5 8" id="KW-0812">Transmembrane</keyword>
<feature type="transmembrane region" description="Helical" evidence="8">
    <location>
        <begin position="350"/>
        <end position="369"/>
    </location>
</feature>
<evidence type="ECO:0000256" key="1">
    <source>
        <dbReference type="ARBA" id="ARBA00004141"/>
    </source>
</evidence>
<feature type="transmembrane region" description="Helical" evidence="8">
    <location>
        <begin position="309"/>
        <end position="330"/>
    </location>
</feature>
<feature type="transmembrane region" description="Helical" evidence="8">
    <location>
        <begin position="279"/>
        <end position="297"/>
    </location>
</feature>
<evidence type="ECO:0000259" key="10">
    <source>
        <dbReference type="Pfam" id="PF04138"/>
    </source>
</evidence>
<keyword evidence="6 8" id="KW-1133">Transmembrane helix</keyword>
<dbReference type="PANTHER" id="PTHR43398">
    <property type="entry name" value="DOLICHOL-PHOSPHATE MANNOSYLTRANSFERASE SUBUNIT 1"/>
    <property type="match status" value="1"/>
</dbReference>
<evidence type="ECO:0000313" key="11">
    <source>
        <dbReference type="EMBL" id="MEN7536096.1"/>
    </source>
</evidence>
<dbReference type="CDD" id="cd06442">
    <property type="entry name" value="DPM1_like"/>
    <property type="match status" value="1"/>
</dbReference>
<comment type="similarity">
    <text evidence="2">Belongs to the glycosyltransferase 2 family.</text>
</comment>
<keyword evidence="12" id="KW-1185">Reference proteome</keyword>